<evidence type="ECO:0000313" key="6">
    <source>
        <dbReference type="EMBL" id="CAG5105062.1"/>
    </source>
</evidence>
<dbReference type="Gene3D" id="3.30.40.10">
    <property type="entry name" value="Zinc/RING finger domain, C3HC4 (zinc finger)"/>
    <property type="match status" value="1"/>
</dbReference>
<dbReference type="Proteomes" id="UP001158576">
    <property type="component" value="Chromosome 1"/>
</dbReference>
<organism evidence="6 7">
    <name type="scientific">Oikopleura dioica</name>
    <name type="common">Tunicate</name>
    <dbReference type="NCBI Taxonomy" id="34765"/>
    <lineage>
        <taxon>Eukaryota</taxon>
        <taxon>Metazoa</taxon>
        <taxon>Chordata</taxon>
        <taxon>Tunicata</taxon>
        <taxon>Appendicularia</taxon>
        <taxon>Copelata</taxon>
        <taxon>Oikopleuridae</taxon>
        <taxon>Oikopleura</taxon>
    </lineage>
</organism>
<dbReference type="InterPro" id="IPR001841">
    <property type="entry name" value="Znf_RING"/>
</dbReference>
<evidence type="ECO:0000256" key="3">
    <source>
        <dbReference type="ARBA" id="ARBA00022833"/>
    </source>
</evidence>
<dbReference type="PANTHER" id="PTHR16047:SF7">
    <property type="entry name" value="E3 UBIQUITIN-PROTEIN LIGASE RFWD3"/>
    <property type="match status" value="1"/>
</dbReference>
<keyword evidence="2 4" id="KW-0863">Zinc-finger</keyword>
<dbReference type="EMBL" id="OU015566">
    <property type="protein sequence ID" value="CAG5105062.1"/>
    <property type="molecule type" value="Genomic_DNA"/>
</dbReference>
<proteinExistence type="predicted"/>
<evidence type="ECO:0000313" key="7">
    <source>
        <dbReference type="Proteomes" id="UP001158576"/>
    </source>
</evidence>
<dbReference type="Pfam" id="PF13639">
    <property type="entry name" value="zf-RING_2"/>
    <property type="match status" value="1"/>
</dbReference>
<dbReference type="InterPro" id="IPR013083">
    <property type="entry name" value="Znf_RING/FYVE/PHD"/>
</dbReference>
<dbReference type="SUPFAM" id="SSF57850">
    <property type="entry name" value="RING/U-box"/>
    <property type="match status" value="1"/>
</dbReference>
<protein>
    <submittedName>
        <fullName evidence="6">Oidioi.mRNA.OKI2018_I69.chr1.g1799.t1.cds</fullName>
    </submittedName>
</protein>
<dbReference type="SMART" id="SM00184">
    <property type="entry name" value="RING"/>
    <property type="match status" value="1"/>
</dbReference>
<evidence type="ECO:0000256" key="2">
    <source>
        <dbReference type="ARBA" id="ARBA00022771"/>
    </source>
</evidence>
<evidence type="ECO:0000256" key="1">
    <source>
        <dbReference type="ARBA" id="ARBA00022723"/>
    </source>
</evidence>
<keyword evidence="1" id="KW-0479">Metal-binding</keyword>
<evidence type="ECO:0000256" key="4">
    <source>
        <dbReference type="PROSITE-ProRule" id="PRU00175"/>
    </source>
</evidence>
<gene>
    <name evidence="6" type="ORF">OKIOD_LOCUS10564</name>
</gene>
<feature type="domain" description="RING-type" evidence="5">
    <location>
        <begin position="46"/>
        <end position="89"/>
    </location>
</feature>
<dbReference type="PROSITE" id="PS50089">
    <property type="entry name" value="ZF_RING_2"/>
    <property type="match status" value="1"/>
</dbReference>
<dbReference type="InterPro" id="IPR037381">
    <property type="entry name" value="RFWD3"/>
</dbReference>
<evidence type="ECO:0000259" key="5">
    <source>
        <dbReference type="PROSITE" id="PS50089"/>
    </source>
</evidence>
<sequence>MDEEIEKIRMQIENNITKIAVLKVNLCELKDPEKLMAAASDSLPTCSICLERYNKEDHLESVLTTCGHKFGRSCIEKSLETNEYCPKCNKISKNQNVLTIFE</sequence>
<keyword evidence="3" id="KW-0862">Zinc</keyword>
<accession>A0ABN7ST87</accession>
<dbReference type="PANTHER" id="PTHR16047">
    <property type="entry name" value="RFWD3 PROTEIN"/>
    <property type="match status" value="1"/>
</dbReference>
<name>A0ABN7ST87_OIKDI</name>
<reference evidence="6 7" key="1">
    <citation type="submission" date="2021-04" db="EMBL/GenBank/DDBJ databases">
        <authorList>
            <person name="Bliznina A."/>
        </authorList>
    </citation>
    <scope>NUCLEOTIDE SEQUENCE [LARGE SCALE GENOMIC DNA]</scope>
</reference>
<keyword evidence="7" id="KW-1185">Reference proteome</keyword>